<evidence type="ECO:0000313" key="3">
    <source>
        <dbReference type="Proteomes" id="UP000529795"/>
    </source>
</evidence>
<dbReference type="Pfam" id="PF01590">
    <property type="entry name" value="GAF"/>
    <property type="match status" value="1"/>
</dbReference>
<organism evidence="2 3">
    <name type="scientific">Sphingomonas jinjuensis</name>
    <dbReference type="NCBI Taxonomy" id="535907"/>
    <lineage>
        <taxon>Bacteria</taxon>
        <taxon>Pseudomonadati</taxon>
        <taxon>Pseudomonadota</taxon>
        <taxon>Alphaproteobacteria</taxon>
        <taxon>Sphingomonadales</taxon>
        <taxon>Sphingomonadaceae</taxon>
        <taxon>Sphingomonas</taxon>
    </lineage>
</organism>
<evidence type="ECO:0000313" key="2">
    <source>
        <dbReference type="EMBL" id="MBB4153183.1"/>
    </source>
</evidence>
<dbReference type="PANTHER" id="PTHR43102:SF2">
    <property type="entry name" value="GAF DOMAIN-CONTAINING PROTEIN"/>
    <property type="match status" value="1"/>
</dbReference>
<sequence>MGISVYEPAEPLADEARRHAAVNASGALQATGDDALRGIVRMTRRHLGASMAAISIVHEDWQYLIAADGLSEGAYSRRTSFCGHVVRMPGVVLDVPDASRDDRFAGNPVVTEDGGIRSYAGAALLDDEGVALGTLCVFDWRVRPPLSAAATEELLANAAEVIERLRVLKGQAH</sequence>
<dbReference type="Gene3D" id="3.30.450.40">
    <property type="match status" value="1"/>
</dbReference>
<proteinExistence type="predicted"/>
<dbReference type="SUPFAM" id="SSF55781">
    <property type="entry name" value="GAF domain-like"/>
    <property type="match status" value="1"/>
</dbReference>
<dbReference type="InterPro" id="IPR029016">
    <property type="entry name" value="GAF-like_dom_sf"/>
</dbReference>
<keyword evidence="3" id="KW-1185">Reference proteome</keyword>
<comment type="caution">
    <text evidence="2">The sequence shown here is derived from an EMBL/GenBank/DDBJ whole genome shotgun (WGS) entry which is preliminary data.</text>
</comment>
<dbReference type="AlphaFoldDB" id="A0A840F1G8"/>
<dbReference type="EMBL" id="JACIEV010000002">
    <property type="protein sequence ID" value="MBB4153183.1"/>
    <property type="molecule type" value="Genomic_DNA"/>
</dbReference>
<protein>
    <submittedName>
        <fullName evidence="2">GAF domain-containing protein</fullName>
    </submittedName>
</protein>
<gene>
    <name evidence="2" type="ORF">GGQ80_001071</name>
</gene>
<name>A0A840F1G8_9SPHN</name>
<dbReference type="PANTHER" id="PTHR43102">
    <property type="entry name" value="SLR1143 PROTEIN"/>
    <property type="match status" value="1"/>
</dbReference>
<feature type="domain" description="GAF" evidence="1">
    <location>
        <begin position="31"/>
        <end position="173"/>
    </location>
</feature>
<dbReference type="SMART" id="SM00065">
    <property type="entry name" value="GAF"/>
    <property type="match status" value="1"/>
</dbReference>
<reference evidence="2 3" key="1">
    <citation type="submission" date="2020-08" db="EMBL/GenBank/DDBJ databases">
        <title>Genomic Encyclopedia of Type Strains, Phase IV (KMG-IV): sequencing the most valuable type-strain genomes for metagenomic binning, comparative biology and taxonomic classification.</title>
        <authorList>
            <person name="Goeker M."/>
        </authorList>
    </citation>
    <scope>NUCLEOTIDE SEQUENCE [LARGE SCALE GENOMIC DNA]</scope>
    <source>
        <strain evidence="2 3">YC6723</strain>
    </source>
</reference>
<evidence type="ECO:0000259" key="1">
    <source>
        <dbReference type="SMART" id="SM00065"/>
    </source>
</evidence>
<dbReference type="Proteomes" id="UP000529795">
    <property type="component" value="Unassembled WGS sequence"/>
</dbReference>
<dbReference type="InterPro" id="IPR003018">
    <property type="entry name" value="GAF"/>
</dbReference>
<dbReference type="RefSeq" id="WP_183982843.1">
    <property type="nucleotide sequence ID" value="NZ_JACIEV010000002.1"/>
</dbReference>
<accession>A0A840F1G8</accession>